<keyword evidence="2" id="KW-0809">Transit peptide</keyword>
<dbReference type="Gene3D" id="3.10.450.240">
    <property type="match status" value="1"/>
</dbReference>
<accession>A0AAW2MYC1</accession>
<reference evidence="4" key="1">
    <citation type="submission" date="2020-06" db="EMBL/GenBank/DDBJ databases">
        <authorList>
            <person name="Li T."/>
            <person name="Hu X."/>
            <person name="Zhang T."/>
            <person name="Song X."/>
            <person name="Zhang H."/>
            <person name="Dai N."/>
            <person name="Sheng W."/>
            <person name="Hou X."/>
            <person name="Wei L."/>
        </authorList>
    </citation>
    <scope>NUCLEOTIDE SEQUENCE</scope>
    <source>
        <strain evidence="4">G02</strain>
        <tissue evidence="4">Leaf</tissue>
    </source>
</reference>
<dbReference type="AlphaFoldDB" id="A0AAW2MYC1"/>
<dbReference type="InterPro" id="IPR032710">
    <property type="entry name" value="NTF2-like_dom_sf"/>
</dbReference>
<dbReference type="EMBL" id="JACGWJ010000021">
    <property type="protein sequence ID" value="KAL0335502.1"/>
    <property type="molecule type" value="Genomic_DNA"/>
</dbReference>
<organism evidence="4">
    <name type="scientific">Sesamum radiatum</name>
    <name type="common">Black benniseed</name>
    <dbReference type="NCBI Taxonomy" id="300843"/>
    <lineage>
        <taxon>Eukaryota</taxon>
        <taxon>Viridiplantae</taxon>
        <taxon>Streptophyta</taxon>
        <taxon>Embryophyta</taxon>
        <taxon>Tracheophyta</taxon>
        <taxon>Spermatophyta</taxon>
        <taxon>Magnoliopsida</taxon>
        <taxon>eudicotyledons</taxon>
        <taxon>Gunneridae</taxon>
        <taxon>Pentapetalae</taxon>
        <taxon>asterids</taxon>
        <taxon>lamiids</taxon>
        <taxon>Lamiales</taxon>
        <taxon>Pedaliaceae</taxon>
        <taxon>Sesamum</taxon>
    </lineage>
</organism>
<keyword evidence="3" id="KW-0496">Mitochondrion</keyword>
<dbReference type="GO" id="GO:0005739">
    <property type="term" value="C:mitochondrion"/>
    <property type="evidence" value="ECO:0007669"/>
    <property type="project" value="UniProtKB-SubCell"/>
</dbReference>
<dbReference type="InterPro" id="IPR051975">
    <property type="entry name" value="mtLSU_mL45"/>
</dbReference>
<evidence type="ECO:0000313" key="4">
    <source>
        <dbReference type="EMBL" id="KAL0335502.1"/>
    </source>
</evidence>
<evidence type="ECO:0000256" key="1">
    <source>
        <dbReference type="ARBA" id="ARBA00004173"/>
    </source>
</evidence>
<dbReference type="PANTHER" id="PTHR28554">
    <property type="entry name" value="39S RIBOSOMAL PROTEIN L45, MITOCHONDRIAL"/>
    <property type="match status" value="1"/>
</dbReference>
<dbReference type="PANTHER" id="PTHR28554:SF1">
    <property type="entry name" value="LARGE RIBOSOMAL SUBUNIT PROTEIN ML45"/>
    <property type="match status" value="1"/>
</dbReference>
<sequence length="185" mass="21341">MWQSCPLLTYYLGTRWFTRPGWKRTKEDIILELKSAYAIAKLRKSGYSKQKFYKEAVDLYKEINTQMAIGDKGLLRKSVTENMYSIGVDRNDLNKVFVQLTLEFLSKQLNMLILLYDLLVQSLFDFCCECYVHTDNCAFLTALHRLVSKFEAYDSSGAVVAGDKSKECRPVNLQALNTQTTNRES</sequence>
<protein>
    <submittedName>
        <fullName evidence="4">Uncharacterized protein</fullName>
    </submittedName>
</protein>
<gene>
    <name evidence="4" type="ORF">Sradi_4762100</name>
</gene>
<proteinExistence type="predicted"/>
<comment type="caution">
    <text evidence="4">The sequence shown here is derived from an EMBL/GenBank/DDBJ whole genome shotgun (WGS) entry which is preliminary data.</text>
</comment>
<name>A0AAW2MYC1_SESRA</name>
<comment type="subcellular location">
    <subcellularLocation>
        <location evidence="1">Mitochondrion</location>
    </subcellularLocation>
</comment>
<evidence type="ECO:0000256" key="2">
    <source>
        <dbReference type="ARBA" id="ARBA00022946"/>
    </source>
</evidence>
<evidence type="ECO:0000256" key="3">
    <source>
        <dbReference type="ARBA" id="ARBA00023128"/>
    </source>
</evidence>
<reference evidence="4" key="2">
    <citation type="journal article" date="2024" name="Plant">
        <title>Genomic evolution and insights into agronomic trait innovations of Sesamum species.</title>
        <authorList>
            <person name="Miao H."/>
            <person name="Wang L."/>
            <person name="Qu L."/>
            <person name="Liu H."/>
            <person name="Sun Y."/>
            <person name="Le M."/>
            <person name="Wang Q."/>
            <person name="Wei S."/>
            <person name="Zheng Y."/>
            <person name="Lin W."/>
            <person name="Duan Y."/>
            <person name="Cao H."/>
            <person name="Xiong S."/>
            <person name="Wang X."/>
            <person name="Wei L."/>
            <person name="Li C."/>
            <person name="Ma Q."/>
            <person name="Ju M."/>
            <person name="Zhao R."/>
            <person name="Li G."/>
            <person name="Mu C."/>
            <person name="Tian Q."/>
            <person name="Mei H."/>
            <person name="Zhang T."/>
            <person name="Gao T."/>
            <person name="Zhang H."/>
        </authorList>
    </citation>
    <scope>NUCLEOTIDE SEQUENCE</scope>
    <source>
        <strain evidence="4">G02</strain>
    </source>
</reference>
<dbReference type="SUPFAM" id="SSF54427">
    <property type="entry name" value="NTF2-like"/>
    <property type="match status" value="1"/>
</dbReference>